<dbReference type="SUPFAM" id="SSF54909">
    <property type="entry name" value="Dimeric alpha+beta barrel"/>
    <property type="match status" value="1"/>
</dbReference>
<evidence type="ECO:0000313" key="4">
    <source>
        <dbReference type="Proteomes" id="UP000238164"/>
    </source>
</evidence>
<proteinExistence type="inferred from homology"/>
<evidence type="ECO:0000313" key="3">
    <source>
        <dbReference type="EMBL" id="SPD86140.1"/>
    </source>
</evidence>
<dbReference type="EMBL" id="LT985188">
    <property type="protein sequence ID" value="SPD86140.1"/>
    <property type="molecule type" value="Genomic_DNA"/>
</dbReference>
<dbReference type="PANTHER" id="PTHR35174">
    <property type="entry name" value="BLL7171 PROTEIN-RELATED"/>
    <property type="match status" value="1"/>
</dbReference>
<dbReference type="Proteomes" id="UP000238164">
    <property type="component" value="Chromosome 1"/>
</dbReference>
<dbReference type="Pfam" id="PF03795">
    <property type="entry name" value="YCII"/>
    <property type="match status" value="1"/>
</dbReference>
<dbReference type="PANTHER" id="PTHR35174:SF3">
    <property type="entry name" value="BLL7171 PROTEIN"/>
    <property type="match status" value="1"/>
</dbReference>
<gene>
    <name evidence="3" type="ORF">MPLG2_1104</name>
</gene>
<evidence type="ECO:0000259" key="2">
    <source>
        <dbReference type="Pfam" id="PF03795"/>
    </source>
</evidence>
<keyword evidence="4" id="KW-1185">Reference proteome</keyword>
<dbReference type="Gene3D" id="3.30.70.1060">
    <property type="entry name" value="Dimeric alpha+beta barrel"/>
    <property type="match status" value="1"/>
</dbReference>
<evidence type="ECO:0000256" key="1">
    <source>
        <dbReference type="ARBA" id="ARBA00007689"/>
    </source>
</evidence>
<feature type="domain" description="YCII-related" evidence="2">
    <location>
        <begin position="23"/>
        <end position="106"/>
    </location>
</feature>
<reference evidence="3 4" key="1">
    <citation type="submission" date="2018-02" db="EMBL/GenBank/DDBJ databases">
        <authorList>
            <person name="Cohen D.B."/>
            <person name="Kent A.D."/>
        </authorList>
    </citation>
    <scope>NUCLEOTIDE SEQUENCE [LARGE SCALE GENOMIC DNA]</scope>
    <source>
        <strain evidence="3">1</strain>
    </source>
</reference>
<comment type="similarity">
    <text evidence="1">Belongs to the YciI family.</text>
</comment>
<protein>
    <recommendedName>
        <fullName evidence="2">YCII-related domain-containing protein</fullName>
    </recommendedName>
</protein>
<organism evidence="3 4">
    <name type="scientific">Micropruina glycogenica</name>
    <dbReference type="NCBI Taxonomy" id="75385"/>
    <lineage>
        <taxon>Bacteria</taxon>
        <taxon>Bacillati</taxon>
        <taxon>Actinomycetota</taxon>
        <taxon>Actinomycetes</taxon>
        <taxon>Propionibacteriales</taxon>
        <taxon>Nocardioidaceae</taxon>
        <taxon>Micropruina</taxon>
    </lineage>
</organism>
<dbReference type="AlphaFoldDB" id="A0A2N9JEZ6"/>
<name>A0A2N9JEZ6_9ACTN</name>
<dbReference type="InterPro" id="IPR011008">
    <property type="entry name" value="Dimeric_a/b-barrel"/>
</dbReference>
<dbReference type="KEGG" id="mgg:MPLG2_1104"/>
<accession>A0A2N9JEZ6</accession>
<sequence>MKYLVLLIGDGELPNWNTMTPDEQAAVMQQFEQFDAACRERDGVKIEAGEALSGPSTTTTLRTRGGKLSVTEGPYAEVIEGLGGFYLVESPDLDTLLELLAILPAYDMQIQPAVDPYE</sequence>
<dbReference type="OrthoDB" id="3784582at2"/>
<dbReference type="InterPro" id="IPR005545">
    <property type="entry name" value="YCII"/>
</dbReference>
<dbReference type="RefSeq" id="WP_105185204.1">
    <property type="nucleotide sequence ID" value="NZ_BAAAGO010000036.1"/>
</dbReference>